<feature type="compositionally biased region" description="Polar residues" evidence="2">
    <location>
        <begin position="1403"/>
        <end position="1412"/>
    </location>
</feature>
<dbReference type="GO" id="GO:0022857">
    <property type="term" value="F:transmembrane transporter activity"/>
    <property type="evidence" value="ECO:0007669"/>
    <property type="project" value="InterPro"/>
</dbReference>
<evidence type="ECO:0000256" key="2">
    <source>
        <dbReference type="SAM" id="MobiDB-lite"/>
    </source>
</evidence>
<feature type="transmembrane region" description="Helical" evidence="3">
    <location>
        <begin position="688"/>
        <end position="708"/>
    </location>
</feature>
<feature type="region of interest" description="Disordered" evidence="2">
    <location>
        <begin position="70"/>
        <end position="124"/>
    </location>
</feature>
<keyword evidence="3" id="KW-0812">Transmembrane</keyword>
<dbReference type="InterPro" id="IPR020846">
    <property type="entry name" value="MFS_dom"/>
</dbReference>
<feature type="domain" description="Major facilitator superfamily (MFS) profile" evidence="5">
    <location>
        <begin position="558"/>
        <end position="955"/>
    </location>
</feature>
<feature type="compositionally biased region" description="Polar residues" evidence="2">
    <location>
        <begin position="1443"/>
        <end position="1462"/>
    </location>
</feature>
<evidence type="ECO:0000313" key="6">
    <source>
        <dbReference type="EMBL" id="OLQ07113.1"/>
    </source>
</evidence>
<evidence type="ECO:0000256" key="3">
    <source>
        <dbReference type="SAM" id="Phobius"/>
    </source>
</evidence>
<dbReference type="SUPFAM" id="SSF103473">
    <property type="entry name" value="MFS general substrate transporter"/>
    <property type="match status" value="1"/>
</dbReference>
<dbReference type="Proteomes" id="UP000186817">
    <property type="component" value="Unassembled WGS sequence"/>
</dbReference>
<feature type="transmembrane region" description="Helical" evidence="3">
    <location>
        <begin position="630"/>
        <end position="647"/>
    </location>
</feature>
<dbReference type="Pfam" id="PF00226">
    <property type="entry name" value="DnaJ"/>
    <property type="match status" value="1"/>
</dbReference>
<dbReference type="InterPro" id="IPR036259">
    <property type="entry name" value="MFS_trans_sf"/>
</dbReference>
<feature type="region of interest" description="Disordered" evidence="2">
    <location>
        <begin position="1201"/>
        <end position="1239"/>
    </location>
</feature>
<dbReference type="SMART" id="SM00271">
    <property type="entry name" value="DnaJ"/>
    <property type="match status" value="2"/>
</dbReference>
<feature type="transmembrane region" description="Helical" evidence="3">
    <location>
        <begin position="653"/>
        <end position="676"/>
    </location>
</feature>
<feature type="transmembrane region" description="Helical" evidence="3">
    <location>
        <begin position="931"/>
        <end position="952"/>
    </location>
</feature>
<keyword evidence="7" id="KW-1185">Reference proteome</keyword>
<feature type="region of interest" description="Disordered" evidence="2">
    <location>
        <begin position="961"/>
        <end position="1015"/>
    </location>
</feature>
<dbReference type="OrthoDB" id="439348at2759"/>
<dbReference type="CDD" id="cd06257">
    <property type="entry name" value="DnaJ"/>
    <property type="match status" value="2"/>
</dbReference>
<feature type="transmembrane region" description="Helical" evidence="3">
    <location>
        <begin position="558"/>
        <end position="578"/>
    </location>
</feature>
<dbReference type="PROSITE" id="PS50076">
    <property type="entry name" value="DNAJ_2"/>
    <property type="match status" value="2"/>
</dbReference>
<feature type="compositionally biased region" description="Basic and acidic residues" evidence="2">
    <location>
        <begin position="73"/>
        <end position="114"/>
    </location>
</feature>
<sequence>MMVEDAVPCRYRVRGTRVSSTPVSIRCRNDVAWAAEHGLEENPEWYPELRQGADWKDIALVLYVHGQPGCPRPCDKDEPKGHYVPYDPDKEEKDSEESKEFEEVPAKGSERHEDSDEDEEQTPKEVARLENLIQTQKDRSQIKKVQVEMDDCARPGIAYHPTIVESPRNFKSSNECRVHCRTWPGAGYFTFYAPLSVCHCSPYGATKEEVADMNNLAGALDCGATWEEINKASSSQRKLQGLWILAHDMCAQPPVFPQSLPPPPPHFGQLRGPKQSRRATCPALKTRPEDSMYEPCVGQAHPSPPSTGCHPMERSLPKGSIYDQPMQYMIVLPESQTSHGRSSSKRSQIRLGQSGGPEGSLGPRGSPSRRRLHSMEEKSALDDGMASQRSGAHSQKSLDRGSARQSEAAERSVQNSDAGSLGRRSSIVEEKRLQQRQWHQQLQKVRQLEESESQLRRQEERSRADQWSARKLQEEQLRSKECQIQEVHQRLRRPARDASLAAEPEAAEVTASMNLVQLTSSIAEPPSAKSDVQLASETQGEVRAYPTGHPRSNDLRSFQAGLVVASFLVQLVVLGLFYSYGILFAALKADTGDAASTLALVGSIRDFVFHLSNAPAGFLVHRIGFVRMQAYGAASLLLGMLADSYAPSSCFLFITRSLVGGVAMAMIFTPALAVLYGQGHISPSFLPVAVGLASSGGGLGIVVVNLGLDLLLDSFSWRGVLRICCGAFGLLLFVSVVALWCSLRHQQKQTRESITNCRELRSHSDVRDFVQPFRDLQFLLLNVALFLYCIGFMVPFTHLVYYAETERGLEISAELTSLLGGTGAVARLCFGLLSASVRLSRLFLVVLLVQGASLVCLPFCKDAAQLRAFSAIYGFSSGGRVVLLSLVLNEIFDPQRVAHLYGLCGIPIAFGSLLGPSCVGKVYDFSGQYEGAFFAAGGIVLMAVPVFGLAVLCRRQIEKPSSVTEDPEKADRLDHVIPSRDEQESPERPADRRAGRQTLHSCRILGVSPDDGPDFIQQQYRRGALKRHPDKGGSHDQFTQLQAARDYMEARQSAHGDDMGEARSLKGDQRGGLGRLKPPAEVSRAQPPAPESVKEMAAISLCASPPLSTSSAGSLPLGARQLDRARTGSTGGGLEDGSRTSLPVQDLMVRQERTINLNPDPPPYPISVACSSLMKAAPSTTRKENEACEMMLDLTGEVPVHIPFSQPGGHRNAVADTPPPPLAPSESASESWDPESEDISDPIEDIRAAASSRPVNHSLRCGAASASQKAESSALPPAPGGKVPALDHDEHPHQHRPSSRASQASSSEEASHGPQRRSPGWHTIDSCEVLGVSPDDGYESIQKHYRQKALRHHPDKGGRASLFRQLHDARDYLSSKQPARWQRPAHSTSRPDQPPAASRVRKSSSQAMSQVQEPLCSAAREKAPSDHSSFDTVEIKSRRWQRMTGSTVCPQSPRNTSASLSDDGTLGHPSPVSGQVQQAFLPVPWYYDDDGGSPRGQAAQAPVRAAPRQGGHNLRWEGSFSPQARAPEAWSDRSACSRQALESSAQAHLRTMDAHCAALTDTYHRLASLHGELGQVFMDLQHAWGPLRDEAAPV</sequence>
<name>A0A1Q9EI37_SYMMI</name>
<dbReference type="GO" id="GO:0016020">
    <property type="term" value="C:membrane"/>
    <property type="evidence" value="ECO:0007669"/>
    <property type="project" value="UniProtKB-SubCell"/>
</dbReference>
<dbReference type="EMBL" id="LSRX01000147">
    <property type="protein sequence ID" value="OLQ07113.1"/>
    <property type="molecule type" value="Genomic_DNA"/>
</dbReference>
<dbReference type="PROSITE" id="PS50850">
    <property type="entry name" value="MFS"/>
    <property type="match status" value="1"/>
</dbReference>
<dbReference type="PANTHER" id="PTHR11360:SF284">
    <property type="entry name" value="EG:103B4.3 PROTEIN-RELATED"/>
    <property type="match status" value="1"/>
</dbReference>
<keyword evidence="3" id="KW-1133">Transmembrane helix</keyword>
<feature type="region of interest" description="Disordered" evidence="2">
    <location>
        <begin position="285"/>
        <end position="319"/>
    </location>
</feature>
<feature type="region of interest" description="Disordered" evidence="2">
    <location>
        <begin position="335"/>
        <end position="423"/>
    </location>
</feature>
<feature type="region of interest" description="Disordered" evidence="2">
    <location>
        <begin position="1050"/>
        <end position="1088"/>
    </location>
</feature>
<evidence type="ECO:0000259" key="4">
    <source>
        <dbReference type="PROSITE" id="PS50076"/>
    </source>
</evidence>
<feature type="compositionally biased region" description="Basic and acidic residues" evidence="2">
    <location>
        <begin position="396"/>
        <end position="410"/>
    </location>
</feature>
<feature type="region of interest" description="Disordered" evidence="2">
    <location>
        <begin position="442"/>
        <end position="468"/>
    </location>
</feature>
<comment type="caution">
    <text evidence="6">The sequence shown here is derived from an EMBL/GenBank/DDBJ whole genome shotgun (WGS) entry which is preliminary data.</text>
</comment>
<dbReference type="InterPro" id="IPR050327">
    <property type="entry name" value="Proton-linked_MCT"/>
</dbReference>
<evidence type="ECO:0000256" key="1">
    <source>
        <dbReference type="ARBA" id="ARBA00004141"/>
    </source>
</evidence>
<feature type="compositionally biased region" description="Low complexity" evidence="2">
    <location>
        <begin position="1299"/>
        <end position="1308"/>
    </location>
</feature>
<feature type="compositionally biased region" description="Low complexity" evidence="2">
    <location>
        <begin position="1263"/>
        <end position="1274"/>
    </location>
</feature>
<dbReference type="InterPro" id="IPR036869">
    <property type="entry name" value="J_dom_sf"/>
</dbReference>
<dbReference type="Pfam" id="PF07690">
    <property type="entry name" value="MFS_1"/>
    <property type="match status" value="1"/>
</dbReference>
<dbReference type="PANTHER" id="PTHR11360">
    <property type="entry name" value="MONOCARBOXYLATE TRANSPORTER"/>
    <property type="match status" value="1"/>
</dbReference>
<feature type="compositionally biased region" description="Basic and acidic residues" evidence="2">
    <location>
        <begin position="1050"/>
        <end position="1069"/>
    </location>
</feature>
<dbReference type="InterPro" id="IPR001623">
    <property type="entry name" value="DnaJ_domain"/>
</dbReference>
<accession>A0A1Q9EI37</accession>
<reference evidence="6 7" key="1">
    <citation type="submission" date="2016-02" db="EMBL/GenBank/DDBJ databases">
        <title>Genome analysis of coral dinoflagellate symbionts highlights evolutionary adaptations to a symbiotic lifestyle.</title>
        <authorList>
            <person name="Aranda M."/>
            <person name="Li Y."/>
            <person name="Liew Y.J."/>
            <person name="Baumgarten S."/>
            <person name="Simakov O."/>
            <person name="Wilson M."/>
            <person name="Piel J."/>
            <person name="Ashoor H."/>
            <person name="Bougouffa S."/>
            <person name="Bajic V.B."/>
            <person name="Ryu T."/>
            <person name="Ravasi T."/>
            <person name="Bayer T."/>
            <person name="Micklem G."/>
            <person name="Kim H."/>
            <person name="Bhak J."/>
            <person name="Lajeunesse T.C."/>
            <person name="Voolstra C.R."/>
        </authorList>
    </citation>
    <scope>NUCLEOTIDE SEQUENCE [LARGE SCALE GENOMIC DNA]</scope>
    <source>
        <strain evidence="6 7">CCMP2467</strain>
    </source>
</reference>
<proteinExistence type="predicted"/>
<feature type="transmembrane region" description="Helical" evidence="3">
    <location>
        <begin position="842"/>
        <end position="860"/>
    </location>
</feature>
<keyword evidence="3" id="KW-0472">Membrane</keyword>
<feature type="transmembrane region" description="Helical" evidence="3">
    <location>
        <begin position="866"/>
        <end position="888"/>
    </location>
</feature>
<organism evidence="6 7">
    <name type="scientific">Symbiodinium microadriaticum</name>
    <name type="common">Dinoflagellate</name>
    <name type="synonym">Zooxanthella microadriatica</name>
    <dbReference type="NCBI Taxonomy" id="2951"/>
    <lineage>
        <taxon>Eukaryota</taxon>
        <taxon>Sar</taxon>
        <taxon>Alveolata</taxon>
        <taxon>Dinophyceae</taxon>
        <taxon>Suessiales</taxon>
        <taxon>Symbiodiniaceae</taxon>
        <taxon>Symbiodinium</taxon>
    </lineage>
</organism>
<feature type="compositionally biased region" description="Basic and acidic residues" evidence="2">
    <location>
        <begin position="446"/>
        <end position="464"/>
    </location>
</feature>
<feature type="compositionally biased region" description="Basic and acidic residues" evidence="2">
    <location>
        <begin position="966"/>
        <end position="994"/>
    </location>
</feature>
<feature type="transmembrane region" description="Helical" evidence="3">
    <location>
        <begin position="900"/>
        <end position="919"/>
    </location>
</feature>
<dbReference type="Gene3D" id="1.10.287.110">
    <property type="entry name" value="DnaJ domain"/>
    <property type="match status" value="2"/>
</dbReference>
<dbReference type="InterPro" id="IPR011701">
    <property type="entry name" value="MFS"/>
</dbReference>
<dbReference type="Gene3D" id="1.20.1250.20">
    <property type="entry name" value="MFS general substrate transporter like domains"/>
    <property type="match status" value="1"/>
</dbReference>
<protein>
    <submittedName>
        <fullName evidence="6">Monocarboxylate transporter 12</fullName>
    </submittedName>
</protein>
<feature type="domain" description="J" evidence="4">
    <location>
        <begin position="1000"/>
        <end position="1060"/>
    </location>
</feature>
<feature type="region of interest" description="Disordered" evidence="2">
    <location>
        <begin position="1374"/>
        <end position="1472"/>
    </location>
</feature>
<dbReference type="SUPFAM" id="SSF46565">
    <property type="entry name" value="Chaperone J-domain"/>
    <property type="match status" value="2"/>
</dbReference>
<evidence type="ECO:0000259" key="5">
    <source>
        <dbReference type="PROSITE" id="PS50850"/>
    </source>
</evidence>
<feature type="transmembrane region" description="Helical" evidence="3">
    <location>
        <begin position="779"/>
        <end position="803"/>
    </location>
</feature>
<gene>
    <name evidence="6" type="primary">SLC16A12</name>
    <name evidence="6" type="ORF">AK812_SmicGene9549</name>
</gene>
<comment type="subcellular location">
    <subcellularLocation>
        <location evidence="1">Membrane</location>
        <topology evidence="1">Multi-pass membrane protein</topology>
    </subcellularLocation>
</comment>
<feature type="domain" description="J" evidence="4">
    <location>
        <begin position="1325"/>
        <end position="1390"/>
    </location>
</feature>
<feature type="region of interest" description="Disordered" evidence="2">
    <location>
        <begin position="1251"/>
        <end position="1328"/>
    </location>
</feature>
<evidence type="ECO:0000313" key="7">
    <source>
        <dbReference type="Proteomes" id="UP000186817"/>
    </source>
</evidence>
<feature type="compositionally biased region" description="Basic and acidic residues" evidence="2">
    <location>
        <begin position="1419"/>
        <end position="1437"/>
    </location>
</feature>
<feature type="transmembrane region" description="Helical" evidence="3">
    <location>
        <begin position="720"/>
        <end position="743"/>
    </location>
</feature>